<evidence type="ECO:0000313" key="2">
    <source>
        <dbReference type="Proteomes" id="UP000022141"/>
    </source>
</evidence>
<proteinExistence type="predicted"/>
<organism evidence="1 2">
    <name type="scientific">Accumulibacter regalis</name>
    <dbReference type="NCBI Taxonomy" id="522306"/>
    <lineage>
        <taxon>Bacteria</taxon>
        <taxon>Pseudomonadati</taxon>
        <taxon>Pseudomonadota</taxon>
        <taxon>Betaproteobacteria</taxon>
        <taxon>Candidatus Accumulibacter</taxon>
    </lineage>
</organism>
<dbReference type="EMBL" id="JEMY01000042">
    <property type="protein sequence ID" value="EXI86588.1"/>
    <property type="molecule type" value="Genomic_DNA"/>
</dbReference>
<keyword evidence="2" id="KW-1185">Reference proteome</keyword>
<comment type="caution">
    <text evidence="1">The sequence shown here is derived from an EMBL/GenBank/DDBJ whole genome shotgun (WGS) entry which is preliminary data.</text>
</comment>
<protein>
    <submittedName>
        <fullName evidence="1">Uncharacterized protein</fullName>
    </submittedName>
</protein>
<gene>
    <name evidence="1" type="ORF">AW11_02946</name>
</gene>
<dbReference type="Proteomes" id="UP000022141">
    <property type="component" value="Unassembled WGS sequence"/>
</dbReference>
<evidence type="ECO:0000313" key="1">
    <source>
        <dbReference type="EMBL" id="EXI86588.1"/>
    </source>
</evidence>
<sequence length="253" mass="27284">MLGGALMAPLYAVADRIPLGLDINRGIFVQEIWQARKPRLCVANRTGKDQTLLVSRWRSRAHPAEPLLQWPIEAGSTVCHKAGKLAGEALIEYRLADGGAALGLLHAPGAPATETLEGSGFASLMGINGTCPTPGTWTEQASLWIKGGQVASLDLLTTVGADGALLEFPVDTRLDLPLLKPRSAESSSLLIEHDGTRLAIKSRPDTVAATVHRVRLEFDVPEVKQPTMYLLSGRQRILQTGWQCFVRGILVEP</sequence>
<accession>A0A011NV53</accession>
<dbReference type="PATRIC" id="fig|1454004.3.peg.3041"/>
<dbReference type="AlphaFoldDB" id="A0A011NV53"/>
<name>A0A011NV53_ACCRE</name>
<reference evidence="1" key="1">
    <citation type="submission" date="2014-02" db="EMBL/GenBank/DDBJ databases">
        <title>Expanding our view of genomic diversity in Candidatus Accumulibacter clades.</title>
        <authorList>
            <person name="Skennerton C.T."/>
            <person name="Barr J.J."/>
            <person name="Slater F.R."/>
            <person name="Bond P.L."/>
            <person name="Tyson G.W."/>
        </authorList>
    </citation>
    <scope>NUCLEOTIDE SEQUENCE [LARGE SCALE GENOMIC DNA]</scope>
</reference>